<evidence type="ECO:0000313" key="3">
    <source>
        <dbReference type="Proteomes" id="UP001151760"/>
    </source>
</evidence>
<feature type="compositionally biased region" description="Polar residues" evidence="1">
    <location>
        <begin position="498"/>
        <end position="507"/>
    </location>
</feature>
<protein>
    <submittedName>
        <fullName evidence="2">Uncharacterized protein</fullName>
    </submittedName>
</protein>
<feature type="compositionally biased region" description="Low complexity" evidence="1">
    <location>
        <begin position="452"/>
        <end position="467"/>
    </location>
</feature>
<proteinExistence type="predicted"/>
<comment type="caution">
    <text evidence="2">The sequence shown here is derived from an EMBL/GenBank/DDBJ whole genome shotgun (WGS) entry which is preliminary data.</text>
</comment>
<reference evidence="2" key="1">
    <citation type="journal article" date="2022" name="Int. J. Mol. Sci.">
        <title>Draft Genome of Tanacetum Coccineum: Genomic Comparison of Closely Related Tanacetum-Family Plants.</title>
        <authorList>
            <person name="Yamashiro T."/>
            <person name="Shiraishi A."/>
            <person name="Nakayama K."/>
            <person name="Satake H."/>
        </authorList>
    </citation>
    <scope>NUCLEOTIDE SEQUENCE</scope>
</reference>
<feature type="region of interest" description="Disordered" evidence="1">
    <location>
        <begin position="28"/>
        <end position="83"/>
    </location>
</feature>
<name>A0ABQ4X544_9ASTR</name>
<dbReference type="Proteomes" id="UP001151760">
    <property type="component" value="Unassembled WGS sequence"/>
</dbReference>
<keyword evidence="3" id="KW-1185">Reference proteome</keyword>
<reference evidence="2" key="2">
    <citation type="submission" date="2022-01" db="EMBL/GenBank/DDBJ databases">
        <authorList>
            <person name="Yamashiro T."/>
            <person name="Shiraishi A."/>
            <person name="Satake H."/>
            <person name="Nakayama K."/>
        </authorList>
    </citation>
    <scope>NUCLEOTIDE SEQUENCE</scope>
</reference>
<feature type="compositionally biased region" description="Basic and acidic residues" evidence="1">
    <location>
        <begin position="438"/>
        <end position="451"/>
    </location>
</feature>
<feature type="compositionally biased region" description="Acidic residues" evidence="1">
    <location>
        <begin position="42"/>
        <end position="53"/>
    </location>
</feature>
<accession>A0ABQ4X544</accession>
<feature type="compositionally biased region" description="Basic and acidic residues" evidence="1">
    <location>
        <begin position="475"/>
        <end position="490"/>
    </location>
</feature>
<dbReference type="EMBL" id="BQNB010009203">
    <property type="protein sequence ID" value="GJS60168.1"/>
    <property type="molecule type" value="Genomic_DNA"/>
</dbReference>
<gene>
    <name evidence="2" type="ORF">Tco_0654952</name>
</gene>
<organism evidence="2 3">
    <name type="scientific">Tanacetum coccineum</name>
    <dbReference type="NCBI Taxonomy" id="301880"/>
    <lineage>
        <taxon>Eukaryota</taxon>
        <taxon>Viridiplantae</taxon>
        <taxon>Streptophyta</taxon>
        <taxon>Embryophyta</taxon>
        <taxon>Tracheophyta</taxon>
        <taxon>Spermatophyta</taxon>
        <taxon>Magnoliopsida</taxon>
        <taxon>eudicotyledons</taxon>
        <taxon>Gunneridae</taxon>
        <taxon>Pentapetalae</taxon>
        <taxon>asterids</taxon>
        <taxon>campanulids</taxon>
        <taxon>Asterales</taxon>
        <taxon>Asteraceae</taxon>
        <taxon>Asteroideae</taxon>
        <taxon>Anthemideae</taxon>
        <taxon>Anthemidinae</taxon>
        <taxon>Tanacetum</taxon>
    </lineage>
</organism>
<evidence type="ECO:0000313" key="2">
    <source>
        <dbReference type="EMBL" id="GJS60168.1"/>
    </source>
</evidence>
<sequence>MKESKAYKFILADAIGVVLPRLLKKFKKASPSSRAQWSSEEHESEDDDQEEEEFVHTPTDDKDDDNLESKSDEEKGMDDTTYQFDDDVDARLKEPTHTDKEVVQGEGADAEMIDAQQGNENLETTQEQVVEDAYVTISTVTKKTEVPATSSSCSSDWASKFLKFSDIPHTDEEIVSSLDVHVHHEVPRTQAPTLLIILVSVITESSPVYTKIPQSSQTFTPSLILTTPTPPLTIKTTNPLSILPDFASVFQFNDRITTLEKEVNELKKDPLHTQVTYLVDGHLDTRLGETREEFMNFLSESLTARIKEQVKDQMPQILPKKVSNFAPPVIEKLIKESRDEVNLAKVSSQPHSTYEAASTLTEFELKEILIDKMEKSESYLAAPEHRDCYDGLKKSYNLEKDLFFLYDVYSLKRIHKDKDKDEDPSAGSDRGLKKRKLSKDAEPTTDPKNKDSTSGSSNSTNSQPKSSGKSVQSEEPVRDWFKKHTPHQEPTDPDWNIGKTTQEGPTQNWLMTQAASTSTDKSLKDFDELMSTPIDFSGYILNGLKIENLTQEILLGPAFRLLKGTRSNYAELEYDFEECYKALSKKLDWENPEGGDYPFDLSKPLPLIKRGKRQRVPFEFFINNDLKYLQGGISTMTYTTSTTKTKAAKYDLPGIEDMVPNIWSPVKVAYDKYALWGISHWREQRKSFYAYARGDFLRVRINDIEDMLLLVVQNRLTNLSGDDVADFAIAFWITGRKCD</sequence>
<feature type="region of interest" description="Disordered" evidence="1">
    <location>
        <begin position="416"/>
        <end position="507"/>
    </location>
</feature>
<feature type="compositionally biased region" description="Basic and acidic residues" evidence="1">
    <location>
        <begin position="67"/>
        <end position="78"/>
    </location>
</feature>
<evidence type="ECO:0000256" key="1">
    <source>
        <dbReference type="SAM" id="MobiDB-lite"/>
    </source>
</evidence>